<dbReference type="GO" id="GO:0005886">
    <property type="term" value="C:plasma membrane"/>
    <property type="evidence" value="ECO:0007669"/>
    <property type="project" value="UniProtKB-SubCell"/>
</dbReference>
<keyword evidence="4 7" id="KW-0812">Transmembrane</keyword>
<evidence type="ECO:0000256" key="6">
    <source>
        <dbReference type="ARBA" id="ARBA00023136"/>
    </source>
</evidence>
<keyword evidence="2" id="KW-0813">Transport</keyword>
<dbReference type="EMBL" id="VSSQ01020658">
    <property type="protein sequence ID" value="MPM65688.1"/>
    <property type="molecule type" value="Genomic_DNA"/>
</dbReference>
<dbReference type="PANTHER" id="PTHR43266:SF10">
    <property type="entry name" value="BACILYSIN EXPORTER BACE-RELATED"/>
    <property type="match status" value="1"/>
</dbReference>
<evidence type="ECO:0000256" key="5">
    <source>
        <dbReference type="ARBA" id="ARBA00022989"/>
    </source>
</evidence>
<feature type="transmembrane region" description="Helical" evidence="7">
    <location>
        <begin position="63"/>
        <end position="88"/>
    </location>
</feature>
<protein>
    <recommendedName>
        <fullName evidence="8">Major facilitator superfamily (MFS) profile domain-containing protein</fullName>
    </recommendedName>
</protein>
<dbReference type="AlphaFoldDB" id="A0A645BKR7"/>
<feature type="transmembrane region" description="Helical" evidence="7">
    <location>
        <begin position="12"/>
        <end position="33"/>
    </location>
</feature>
<name>A0A645BKR7_9ZZZZ</name>
<organism evidence="9">
    <name type="scientific">bioreactor metagenome</name>
    <dbReference type="NCBI Taxonomy" id="1076179"/>
    <lineage>
        <taxon>unclassified sequences</taxon>
        <taxon>metagenomes</taxon>
        <taxon>ecological metagenomes</taxon>
    </lineage>
</organism>
<proteinExistence type="predicted"/>
<comment type="caution">
    <text evidence="9">The sequence shown here is derived from an EMBL/GenBank/DDBJ whole genome shotgun (WGS) entry which is preliminary data.</text>
</comment>
<dbReference type="InterPro" id="IPR020846">
    <property type="entry name" value="MFS_dom"/>
</dbReference>
<feature type="transmembrane region" description="Helical" evidence="7">
    <location>
        <begin position="100"/>
        <end position="120"/>
    </location>
</feature>
<evidence type="ECO:0000259" key="8">
    <source>
        <dbReference type="PROSITE" id="PS50850"/>
    </source>
</evidence>
<evidence type="ECO:0000256" key="7">
    <source>
        <dbReference type="SAM" id="Phobius"/>
    </source>
</evidence>
<keyword evidence="6 7" id="KW-0472">Membrane</keyword>
<comment type="subcellular location">
    <subcellularLocation>
        <location evidence="1">Cell membrane</location>
        <topology evidence="1">Multi-pass membrane protein</topology>
    </subcellularLocation>
</comment>
<accession>A0A645BKR7</accession>
<evidence type="ECO:0000256" key="3">
    <source>
        <dbReference type="ARBA" id="ARBA00022475"/>
    </source>
</evidence>
<keyword evidence="3" id="KW-1003">Cell membrane</keyword>
<evidence type="ECO:0000256" key="4">
    <source>
        <dbReference type="ARBA" id="ARBA00022692"/>
    </source>
</evidence>
<evidence type="ECO:0000256" key="1">
    <source>
        <dbReference type="ARBA" id="ARBA00004651"/>
    </source>
</evidence>
<dbReference type="PROSITE" id="PS50850">
    <property type="entry name" value="MFS"/>
    <property type="match status" value="1"/>
</dbReference>
<sequence length="162" mass="16886">MTRVYGGTYLNLTIVELVGFAGMAAGGLLLGVWGGFRSRTATLLAGVAACGLLTVGLGLSQNFILYLGIMLFLGVAITMAQTAVTTLVQERAEASMQGRVFGLTGAMYSGFLLLGMSVFGPLADRVSLPLLMILTGGALALVALLFLLNKPFRKAPLPDQAE</sequence>
<evidence type="ECO:0000256" key="2">
    <source>
        <dbReference type="ARBA" id="ARBA00022448"/>
    </source>
</evidence>
<evidence type="ECO:0000313" key="9">
    <source>
        <dbReference type="EMBL" id="MPM65688.1"/>
    </source>
</evidence>
<feature type="transmembrane region" description="Helical" evidence="7">
    <location>
        <begin position="40"/>
        <end position="57"/>
    </location>
</feature>
<keyword evidence="5 7" id="KW-1133">Transmembrane helix</keyword>
<dbReference type="Gene3D" id="1.20.1250.20">
    <property type="entry name" value="MFS general substrate transporter like domains"/>
    <property type="match status" value="1"/>
</dbReference>
<dbReference type="PANTHER" id="PTHR43266">
    <property type="entry name" value="MACROLIDE-EFFLUX PROTEIN"/>
    <property type="match status" value="1"/>
</dbReference>
<dbReference type="GO" id="GO:0022857">
    <property type="term" value="F:transmembrane transporter activity"/>
    <property type="evidence" value="ECO:0007669"/>
    <property type="project" value="InterPro"/>
</dbReference>
<dbReference type="InterPro" id="IPR036259">
    <property type="entry name" value="MFS_trans_sf"/>
</dbReference>
<gene>
    <name evidence="9" type="ORF">SDC9_112585</name>
</gene>
<feature type="domain" description="Major facilitator superfamily (MFS) profile" evidence="8">
    <location>
        <begin position="1"/>
        <end position="162"/>
    </location>
</feature>
<reference evidence="9" key="1">
    <citation type="submission" date="2019-08" db="EMBL/GenBank/DDBJ databases">
        <authorList>
            <person name="Kucharzyk K."/>
            <person name="Murdoch R.W."/>
            <person name="Higgins S."/>
            <person name="Loffler F."/>
        </authorList>
    </citation>
    <scope>NUCLEOTIDE SEQUENCE</scope>
</reference>
<dbReference type="SUPFAM" id="SSF103473">
    <property type="entry name" value="MFS general substrate transporter"/>
    <property type="match status" value="1"/>
</dbReference>
<feature type="transmembrane region" description="Helical" evidence="7">
    <location>
        <begin position="126"/>
        <end position="148"/>
    </location>
</feature>